<organism evidence="2 3">
    <name type="scientific">Clostridium thailandense</name>
    <dbReference type="NCBI Taxonomy" id="2794346"/>
    <lineage>
        <taxon>Bacteria</taxon>
        <taxon>Bacillati</taxon>
        <taxon>Bacillota</taxon>
        <taxon>Clostridia</taxon>
        <taxon>Eubacteriales</taxon>
        <taxon>Clostridiaceae</taxon>
        <taxon>Clostridium</taxon>
    </lineage>
</organism>
<gene>
    <name evidence="2" type="ORF">I6U48_17070</name>
</gene>
<comment type="caution">
    <text evidence="2">The sequence shown here is derived from an EMBL/GenBank/DDBJ whole genome shotgun (WGS) entry which is preliminary data.</text>
</comment>
<dbReference type="CDD" id="cd17908">
    <property type="entry name" value="FliM"/>
    <property type="match status" value="1"/>
</dbReference>
<evidence type="ECO:0000259" key="1">
    <source>
        <dbReference type="Pfam" id="PF01052"/>
    </source>
</evidence>
<dbReference type="RefSeq" id="WP_218321672.1">
    <property type="nucleotide sequence ID" value="NZ_JAEEGC010000091.1"/>
</dbReference>
<reference evidence="2" key="1">
    <citation type="submission" date="2020-12" db="EMBL/GenBank/DDBJ databases">
        <title>Clostridium thailandense sp. nov., a novel acetogenic bacterium isolated from peat land soil in Thailand.</title>
        <authorList>
            <person name="Chaikitkaew S."/>
            <person name="Birkeland N.K."/>
        </authorList>
    </citation>
    <scope>NUCLEOTIDE SEQUENCE</scope>
    <source>
        <strain evidence="2">PL3</strain>
    </source>
</reference>
<dbReference type="GO" id="GO:0009425">
    <property type="term" value="C:bacterial-type flagellum basal body"/>
    <property type="evidence" value="ECO:0007669"/>
    <property type="project" value="InterPro"/>
</dbReference>
<dbReference type="InterPro" id="IPR001543">
    <property type="entry name" value="FliN-like_C"/>
</dbReference>
<dbReference type="PANTHER" id="PTHR30034">
    <property type="entry name" value="FLAGELLAR MOTOR SWITCH PROTEIN FLIM"/>
    <property type="match status" value="1"/>
</dbReference>
<sequence>MAEVLSQSEIDALLAAMAAGEVIGEESNDNSANEEDVPSTVLENSPKFDDKDIHILEYVHKEYANVLTSSILGNSNGRVSLEFIQEMRYEEFMHSIPYPAALAAFKLNPLDGYLLFETSPSLIFQIENILSGKTESKKKDLVEFSEADKNASMKIAANLIEYLEEAWSRVLKIKPEVEYLEFDLSKVNLFSNTESVVLASFSVNIEEEITIFNLCIPYSSIEKYSGKLEVKSIKSSPKLSSNFGDTNLNVKVVLDNIQLTLRELMDLEKGTILNTHRKYKNKAIILVEEKHCFNGELGLIRNRKAVKIVDCLDKDV</sequence>
<keyword evidence="2" id="KW-0969">Cilium</keyword>
<dbReference type="GO" id="GO:0071978">
    <property type="term" value="P:bacterial-type flagellum-dependent swarming motility"/>
    <property type="evidence" value="ECO:0007669"/>
    <property type="project" value="TreeGrafter"/>
</dbReference>
<dbReference type="InterPro" id="IPR001689">
    <property type="entry name" value="Flag_FliM"/>
</dbReference>
<feature type="domain" description="Flagellar motor switch protein FliN-like C-terminal" evidence="1">
    <location>
        <begin position="244"/>
        <end position="311"/>
    </location>
</feature>
<dbReference type="AlphaFoldDB" id="A0A949TQB1"/>
<dbReference type="Pfam" id="PF01052">
    <property type="entry name" value="FliMN_C"/>
    <property type="match status" value="1"/>
</dbReference>
<dbReference type="PANTHER" id="PTHR30034:SF6">
    <property type="entry name" value="YOP PROTEINS TRANSLOCATION PROTEIN Q"/>
    <property type="match status" value="1"/>
</dbReference>
<evidence type="ECO:0000313" key="2">
    <source>
        <dbReference type="EMBL" id="MBV7274607.1"/>
    </source>
</evidence>
<dbReference type="Pfam" id="PF02154">
    <property type="entry name" value="FliM"/>
    <property type="match status" value="1"/>
</dbReference>
<dbReference type="Proteomes" id="UP000694308">
    <property type="component" value="Unassembled WGS sequence"/>
</dbReference>
<name>A0A949TQB1_9CLOT</name>
<protein>
    <submittedName>
        <fullName evidence="2">Flagellar motor switch protein FliM</fullName>
    </submittedName>
</protein>
<dbReference type="GO" id="GO:0003774">
    <property type="term" value="F:cytoskeletal motor activity"/>
    <property type="evidence" value="ECO:0007669"/>
    <property type="project" value="InterPro"/>
</dbReference>
<keyword evidence="3" id="KW-1185">Reference proteome</keyword>
<keyword evidence="2" id="KW-0966">Cell projection</keyword>
<dbReference type="GO" id="GO:0050918">
    <property type="term" value="P:positive chemotaxis"/>
    <property type="evidence" value="ECO:0007669"/>
    <property type="project" value="TreeGrafter"/>
</dbReference>
<dbReference type="PIRSF" id="PIRSF002888">
    <property type="entry name" value="FliM"/>
    <property type="match status" value="1"/>
</dbReference>
<proteinExistence type="predicted"/>
<keyword evidence="2" id="KW-0282">Flagellum</keyword>
<evidence type="ECO:0000313" key="3">
    <source>
        <dbReference type="Proteomes" id="UP000694308"/>
    </source>
</evidence>
<accession>A0A949TQB1</accession>
<dbReference type="EMBL" id="JAEEGC010000091">
    <property type="protein sequence ID" value="MBV7274607.1"/>
    <property type="molecule type" value="Genomic_DNA"/>
</dbReference>